<feature type="transmembrane region" description="Helical" evidence="10">
    <location>
        <begin position="207"/>
        <end position="223"/>
    </location>
</feature>
<feature type="transmembrane region" description="Helical" evidence="10">
    <location>
        <begin position="230"/>
        <end position="248"/>
    </location>
</feature>
<keyword evidence="4 10" id="KW-0288">FMN</keyword>
<dbReference type="PANTHER" id="PTHR30578">
    <property type="entry name" value="ELECTRON TRANSPORT COMPLEX PROTEIN RNFD"/>
    <property type="match status" value="1"/>
</dbReference>
<keyword evidence="6 10" id="KW-1278">Translocase</keyword>
<comment type="subcellular location">
    <subcellularLocation>
        <location evidence="10">Cell inner membrane</location>
        <topology evidence="10">Multi-pass membrane protein</topology>
    </subcellularLocation>
</comment>
<feature type="transmembrane region" description="Helical" evidence="10">
    <location>
        <begin position="95"/>
        <end position="113"/>
    </location>
</feature>
<evidence type="ECO:0000313" key="12">
    <source>
        <dbReference type="Proteomes" id="UP000434580"/>
    </source>
</evidence>
<keyword evidence="1 10" id="KW-0813">Transport</keyword>
<feature type="transmembrane region" description="Helical" evidence="10">
    <location>
        <begin position="312"/>
        <end position="331"/>
    </location>
</feature>
<dbReference type="AlphaFoldDB" id="A0A5S9PU67"/>
<dbReference type="Proteomes" id="UP000434580">
    <property type="component" value="Unassembled WGS sequence"/>
</dbReference>
<dbReference type="GO" id="GO:0055085">
    <property type="term" value="P:transmembrane transport"/>
    <property type="evidence" value="ECO:0007669"/>
    <property type="project" value="InterPro"/>
</dbReference>
<accession>A0A5S9PU67</accession>
<keyword evidence="5 10" id="KW-0812">Transmembrane</keyword>
<dbReference type="GO" id="GO:0005886">
    <property type="term" value="C:plasma membrane"/>
    <property type="evidence" value="ECO:0007669"/>
    <property type="project" value="UniProtKB-SubCell"/>
</dbReference>
<dbReference type="InterPro" id="IPR004338">
    <property type="entry name" value="NqrB/RnfD"/>
</dbReference>
<keyword evidence="3 10" id="KW-0285">Flavoprotein</keyword>
<name>A0A5S9PU67_9GAMM</name>
<evidence type="ECO:0000256" key="1">
    <source>
        <dbReference type="ARBA" id="ARBA00022448"/>
    </source>
</evidence>
<evidence type="ECO:0000256" key="8">
    <source>
        <dbReference type="ARBA" id="ARBA00022989"/>
    </source>
</evidence>
<feature type="transmembrane region" description="Helical" evidence="10">
    <location>
        <begin position="289"/>
        <end position="306"/>
    </location>
</feature>
<keyword evidence="10" id="KW-0997">Cell inner membrane</keyword>
<dbReference type="PANTHER" id="PTHR30578:SF0">
    <property type="entry name" value="ION-TRANSLOCATING OXIDOREDUCTASE COMPLEX SUBUNIT D"/>
    <property type="match status" value="1"/>
</dbReference>
<evidence type="ECO:0000256" key="4">
    <source>
        <dbReference type="ARBA" id="ARBA00022643"/>
    </source>
</evidence>
<evidence type="ECO:0000256" key="5">
    <source>
        <dbReference type="ARBA" id="ARBA00022692"/>
    </source>
</evidence>
<protein>
    <recommendedName>
        <fullName evidence="10">Ion-translocating oxidoreductase complex subunit D</fullName>
        <ecNumber evidence="10">7.-.-.-</ecNumber>
    </recommendedName>
    <alternativeName>
        <fullName evidence="10">Rnf electron transport complex subunit D</fullName>
    </alternativeName>
</protein>
<evidence type="ECO:0000256" key="6">
    <source>
        <dbReference type="ARBA" id="ARBA00022967"/>
    </source>
</evidence>
<comment type="cofactor">
    <cofactor evidence="10">
        <name>FMN</name>
        <dbReference type="ChEBI" id="CHEBI:58210"/>
    </cofactor>
</comment>
<feature type="transmembrane region" description="Helical" evidence="10">
    <location>
        <begin position="24"/>
        <end position="57"/>
    </location>
</feature>
<dbReference type="HAMAP" id="MF_00462">
    <property type="entry name" value="RsxD_RnfD"/>
    <property type="match status" value="1"/>
</dbReference>
<keyword evidence="9 10" id="KW-0472">Membrane</keyword>
<keyword evidence="8 10" id="KW-1133">Transmembrane helix</keyword>
<sequence length="342" mass="37080">MALLKITSPHAHGPTSTTWVMQQVILATIPGVVALTYFFGFGTLTNIVWASIIAVISEAAMLKLRKRPIAFYLKDYSAVVTAVLLAIALPPYAPWWVVMLGVVFAIVIAKHLYGGMGYNPFNPAMVAYVVLLISLPVQMTQWAAPLGSDGFEYIGPITAFLNNFGFVPVIDAHTMATPLDVMKQNSSLMIEQLWADNSQFGLLAGKGWEMANIGFLLGGVYLLTRKVFTWHTPISMIAMLGLMAAVFYDGGSSASGGSPFFHLFSGATMLGAFFIATDPVTSAVSVRGRIVYGACIGALVYIIRVWGNYPDAIAFSILLMNFAAPFIDHYTQPTTYGYGKQK</sequence>
<feature type="transmembrane region" description="Helical" evidence="10">
    <location>
        <begin position="125"/>
        <end position="144"/>
    </location>
</feature>
<dbReference type="EC" id="7.-.-.-" evidence="10"/>
<evidence type="ECO:0000256" key="2">
    <source>
        <dbReference type="ARBA" id="ARBA00022553"/>
    </source>
</evidence>
<feature type="modified residue" description="FMN phosphoryl threonine" evidence="10">
    <location>
        <position position="177"/>
    </location>
</feature>
<proteinExistence type="inferred from homology"/>
<dbReference type="OrthoDB" id="9776359at2"/>
<comment type="function">
    <text evidence="10">Part of a membrane-bound complex that couples electron transfer with translocation of ions across the membrane.</text>
</comment>
<evidence type="ECO:0000256" key="7">
    <source>
        <dbReference type="ARBA" id="ARBA00022982"/>
    </source>
</evidence>
<dbReference type="NCBIfam" id="TIGR01946">
    <property type="entry name" value="rnfD"/>
    <property type="match status" value="1"/>
</dbReference>
<feature type="transmembrane region" description="Helical" evidence="10">
    <location>
        <begin position="260"/>
        <end position="277"/>
    </location>
</feature>
<keyword evidence="10" id="KW-1003">Cell membrane</keyword>
<dbReference type="EMBL" id="CACSII010000013">
    <property type="protein sequence ID" value="CAA0108105.1"/>
    <property type="molecule type" value="Genomic_DNA"/>
</dbReference>
<keyword evidence="7 10" id="KW-0249">Electron transport</keyword>
<dbReference type="GO" id="GO:0022900">
    <property type="term" value="P:electron transport chain"/>
    <property type="evidence" value="ECO:0007669"/>
    <property type="project" value="UniProtKB-UniRule"/>
</dbReference>
<dbReference type="NCBIfam" id="NF002011">
    <property type="entry name" value="PRK00816.1"/>
    <property type="match status" value="1"/>
</dbReference>
<evidence type="ECO:0000256" key="9">
    <source>
        <dbReference type="ARBA" id="ARBA00023136"/>
    </source>
</evidence>
<comment type="subunit">
    <text evidence="10">The complex is composed of six subunits: RnfA, RnfB, RnfC, RnfD, RnfE and RnfG.</text>
</comment>
<reference evidence="11 12" key="1">
    <citation type="submission" date="2019-11" db="EMBL/GenBank/DDBJ databases">
        <authorList>
            <person name="Holert J."/>
        </authorList>
    </citation>
    <scope>NUCLEOTIDE SEQUENCE [LARGE SCALE GENOMIC DNA]</scope>
    <source>
        <strain evidence="11">BC5_2</strain>
    </source>
</reference>
<feature type="transmembrane region" description="Helical" evidence="10">
    <location>
        <begin position="69"/>
        <end position="89"/>
    </location>
</feature>
<dbReference type="Pfam" id="PF03116">
    <property type="entry name" value="NQR2_RnfD_RnfE"/>
    <property type="match status" value="1"/>
</dbReference>
<dbReference type="InterPro" id="IPR011303">
    <property type="entry name" value="RnfD_bac"/>
</dbReference>
<evidence type="ECO:0000256" key="10">
    <source>
        <dbReference type="HAMAP-Rule" id="MF_00462"/>
    </source>
</evidence>
<gene>
    <name evidence="11" type="primary">rsxD</name>
    <name evidence="10" type="synonym">rnfD</name>
    <name evidence="11" type="ORF">DPBNPPHM_04081</name>
</gene>
<evidence type="ECO:0000313" key="11">
    <source>
        <dbReference type="EMBL" id="CAA0108105.1"/>
    </source>
</evidence>
<organism evidence="11 12">
    <name type="scientific">BD1-7 clade bacterium</name>
    <dbReference type="NCBI Taxonomy" id="2029982"/>
    <lineage>
        <taxon>Bacteria</taxon>
        <taxon>Pseudomonadati</taxon>
        <taxon>Pseudomonadota</taxon>
        <taxon>Gammaproteobacteria</taxon>
        <taxon>Cellvibrionales</taxon>
        <taxon>Spongiibacteraceae</taxon>
        <taxon>BD1-7 clade</taxon>
    </lineage>
</organism>
<comment type="similarity">
    <text evidence="10">Belongs to the NqrB/RnfD family.</text>
</comment>
<evidence type="ECO:0000256" key="3">
    <source>
        <dbReference type="ARBA" id="ARBA00022630"/>
    </source>
</evidence>
<keyword evidence="2 10" id="KW-0597">Phosphoprotein</keyword>